<comment type="caution">
    <text evidence="1">The sequence shown here is derived from an EMBL/GenBank/DDBJ whole genome shotgun (WGS) entry which is preliminary data.</text>
</comment>
<keyword evidence="2" id="KW-1185">Reference proteome</keyword>
<sequence>MSMLENGEKSKDMSWDIRIKEFIDVVSKDTLKPAELIAALITKYFPENEIDIFTQLLERSQFILKRDEVEKELGQIMVEEIKQNLVRCQGASSSKQSECLTNLIKQCDTFYDSLTTATGKNKDNELSYDNELREKVEGYKKYFIEIYSTWEIWRNASIEIMTDMNIPHHSYYDLRSPNKLYNKVYDTFLGKAVTYANTEYNLDAIARYKGLCDRVKSRYFNEANGEFMKMYLYTFALDKFLPNNSKAPTIAPNRKIGTIVYGIYGKDTFPDGGHGPEDHSEFHLMSNDKSDVITGINIHCGYFLDCLKVKYKNQIGTAIGNEKGGNAYTIRGLDEKDNYVVGANVYFREHVSDIQFFLSDGQKTDVF</sequence>
<accession>A0ACA9KQ07</accession>
<evidence type="ECO:0000313" key="1">
    <source>
        <dbReference type="EMBL" id="CAG8486809.1"/>
    </source>
</evidence>
<proteinExistence type="predicted"/>
<gene>
    <name evidence="1" type="ORF">RPERSI_LOCUS1219</name>
</gene>
<protein>
    <submittedName>
        <fullName evidence="1">13813_t:CDS:1</fullName>
    </submittedName>
</protein>
<name>A0ACA9KQ07_9GLOM</name>
<reference evidence="1" key="1">
    <citation type="submission" date="2021-06" db="EMBL/GenBank/DDBJ databases">
        <authorList>
            <person name="Kallberg Y."/>
            <person name="Tangrot J."/>
            <person name="Rosling A."/>
        </authorList>
    </citation>
    <scope>NUCLEOTIDE SEQUENCE</scope>
    <source>
        <strain evidence="1">MA461A</strain>
    </source>
</reference>
<dbReference type="EMBL" id="CAJVQC010001071">
    <property type="protein sequence ID" value="CAG8486809.1"/>
    <property type="molecule type" value="Genomic_DNA"/>
</dbReference>
<evidence type="ECO:0000313" key="2">
    <source>
        <dbReference type="Proteomes" id="UP000789920"/>
    </source>
</evidence>
<dbReference type="Proteomes" id="UP000789920">
    <property type="component" value="Unassembled WGS sequence"/>
</dbReference>
<organism evidence="1 2">
    <name type="scientific">Racocetra persica</name>
    <dbReference type="NCBI Taxonomy" id="160502"/>
    <lineage>
        <taxon>Eukaryota</taxon>
        <taxon>Fungi</taxon>
        <taxon>Fungi incertae sedis</taxon>
        <taxon>Mucoromycota</taxon>
        <taxon>Glomeromycotina</taxon>
        <taxon>Glomeromycetes</taxon>
        <taxon>Diversisporales</taxon>
        <taxon>Gigasporaceae</taxon>
        <taxon>Racocetra</taxon>
    </lineage>
</organism>